<reference evidence="1" key="1">
    <citation type="journal article" date="2020" name="Nature">
        <title>Giant virus diversity and host interactions through global metagenomics.</title>
        <authorList>
            <person name="Schulz F."/>
            <person name="Roux S."/>
            <person name="Paez-Espino D."/>
            <person name="Jungbluth S."/>
            <person name="Walsh D.A."/>
            <person name="Denef V.J."/>
            <person name="McMahon K.D."/>
            <person name="Konstantinidis K.T."/>
            <person name="Eloe-Fadrosh E.A."/>
            <person name="Kyrpides N.C."/>
            <person name="Woyke T."/>
        </authorList>
    </citation>
    <scope>NUCLEOTIDE SEQUENCE</scope>
    <source>
        <strain evidence="1">GVMAG-M-3300014204-73</strain>
    </source>
</reference>
<name>A0A6C0BKQ0_9ZZZZ</name>
<protein>
    <submittedName>
        <fullName evidence="1">Uncharacterized protein</fullName>
    </submittedName>
</protein>
<accession>A0A6C0BKQ0</accession>
<dbReference type="AlphaFoldDB" id="A0A6C0BKQ0"/>
<evidence type="ECO:0000313" key="1">
    <source>
        <dbReference type="EMBL" id="QHS92630.1"/>
    </source>
</evidence>
<sequence length="163" mass="19132">MADITAMEDLFIRPRPQYQPTNASYFRSRNEELLLPMDHIIFDYTVEFLLDAIRDQLGMIYFDPKDFKRSRMLHLKPQARMLLAKMIEHIAISPVNVLRGLAINEPSPLNPNRPSVIGLDTMHIKQELRDVDYFYRPATENDELKVALSLFMEYDHVPIRITI</sequence>
<dbReference type="EMBL" id="MN739183">
    <property type="protein sequence ID" value="QHS92630.1"/>
    <property type="molecule type" value="Genomic_DNA"/>
</dbReference>
<proteinExistence type="predicted"/>
<organism evidence="1">
    <name type="scientific">viral metagenome</name>
    <dbReference type="NCBI Taxonomy" id="1070528"/>
    <lineage>
        <taxon>unclassified sequences</taxon>
        <taxon>metagenomes</taxon>
        <taxon>organismal metagenomes</taxon>
    </lineage>
</organism>